<dbReference type="AlphaFoldDB" id="A0AA51MQG2"/>
<evidence type="ECO:0000313" key="3">
    <source>
        <dbReference type="EMBL" id="WML88413.1"/>
    </source>
</evidence>
<dbReference type="InterPro" id="IPR011050">
    <property type="entry name" value="Pectin_lyase_fold/virulence"/>
</dbReference>
<dbReference type="SUPFAM" id="SSF51126">
    <property type="entry name" value="Pectin lyase-like"/>
    <property type="match status" value="1"/>
</dbReference>
<evidence type="ECO:0000313" key="2">
    <source>
        <dbReference type="EMBL" id="MDQ5769028.1"/>
    </source>
</evidence>
<organism evidence="3">
    <name type="scientific">Thiothrix subterranea</name>
    <dbReference type="NCBI Taxonomy" id="2735563"/>
    <lineage>
        <taxon>Bacteria</taxon>
        <taxon>Pseudomonadati</taxon>
        <taxon>Pseudomonadota</taxon>
        <taxon>Gammaproteobacteria</taxon>
        <taxon>Thiotrichales</taxon>
        <taxon>Thiotrichaceae</taxon>
        <taxon>Thiothrix</taxon>
    </lineage>
</organism>
<evidence type="ECO:0008006" key="5">
    <source>
        <dbReference type="Google" id="ProtNLM"/>
    </source>
</evidence>
<dbReference type="InterPro" id="IPR012334">
    <property type="entry name" value="Pectin_lyas_fold"/>
</dbReference>
<dbReference type="Gene3D" id="2.160.20.10">
    <property type="entry name" value="Single-stranded right-handed beta-helix, Pectin lyase-like"/>
    <property type="match status" value="1"/>
</dbReference>
<dbReference type="SMART" id="SM00710">
    <property type="entry name" value="PbH1"/>
    <property type="match status" value="5"/>
</dbReference>
<dbReference type="Proteomes" id="UP001223336">
    <property type="component" value="Unassembled WGS sequence"/>
</dbReference>
<proteinExistence type="predicted"/>
<dbReference type="InterPro" id="IPR006626">
    <property type="entry name" value="PbH1"/>
</dbReference>
<gene>
    <name evidence="2" type="ORF">RCC75_10840</name>
    <name evidence="3" type="ORF">RCG00_08525</name>
</gene>
<name>A0AA51MQG2_9GAMM</name>
<keyword evidence="4" id="KW-1185">Reference proteome</keyword>
<accession>A0AA51MQG2</accession>
<feature type="signal peptide" evidence="1">
    <location>
        <begin position="1"/>
        <end position="25"/>
    </location>
</feature>
<dbReference type="RefSeq" id="WP_308134962.1">
    <property type="nucleotide sequence ID" value="NZ_CP133217.1"/>
</dbReference>
<dbReference type="EMBL" id="JAVFKN010000013">
    <property type="protein sequence ID" value="MDQ5769028.1"/>
    <property type="molecule type" value="Genomic_DNA"/>
</dbReference>
<keyword evidence="1" id="KW-0732">Signal</keyword>
<protein>
    <recommendedName>
        <fullName evidence="5">Right handed beta helix domain-containing protein</fullName>
    </recommendedName>
</protein>
<dbReference type="EMBL" id="CP133217">
    <property type="protein sequence ID" value="WML88413.1"/>
    <property type="molecule type" value="Genomic_DNA"/>
</dbReference>
<reference evidence="3 4" key="1">
    <citation type="submission" date="2023-08" db="EMBL/GenBank/DDBJ databases">
        <title>New molecular markers tilS and rpoB for phylogenetic and monitoring studies of the genus Thiothrix biodiversity.</title>
        <authorList>
            <person name="Ravin N.V."/>
            <person name="Smolyakov D."/>
            <person name="Markov N.D."/>
            <person name="Beletsky A.V."/>
            <person name="Mardanov A.V."/>
            <person name="Rudenko T.S."/>
            <person name="Grabovich M.Y."/>
        </authorList>
    </citation>
    <scope>NUCLEOTIDE SEQUENCE</scope>
    <source>
        <strain evidence="3">DNT52</strain>
        <strain evidence="2 4">H33</strain>
    </source>
</reference>
<feature type="chain" id="PRO_5041362727" description="Right handed beta helix domain-containing protein" evidence="1">
    <location>
        <begin position="26"/>
        <end position="565"/>
    </location>
</feature>
<dbReference type="Proteomes" id="UP001229862">
    <property type="component" value="Chromosome"/>
</dbReference>
<sequence length="565" mass="62034">MLIKKLSLILTLCSLFFLSIETKSAWPDRDGDGLPDRPEGSLINRNSCLDEASAEFTVSPEKINFGQSATLTWTVDMPTHCTNHVRFALNGKFVDQSGSQVITPSATSIYKFTLGGNNLGIYQQSELLAKVDVNYQANIIIDKTTNDPASALVNALKNPSSEKKIIELCDVDIDLTNQSTVVIGSNTSLIASPACVRTPHILGSRIFITKARSYYDPVFNITGNNVLISGFRLEGPTKSLDRWGDGSKERGIAIHPQGIASITNIEVSNMEIYHWSGAAIGISDNQENDEKGYLNASNMNAIHITKNFIHDNKHGNGYGYGVNIGGGAYALITKNVFDGNRHAIAGGSRAGNKIDYSGYVLRENLVLPSGGRHCREGIFGPCWHTHQIDMHGDQNEWYTDSNWLCGKAGENLIIERNTITYTNGPAIKIRGNPVGKAIVDNNIFASSNDSIEQNGECGGWGDNIKNPIDVRSNNIFNTNPLREIANCDLTGDGQPDEFMATGVTWWVRSSVTGQWYYLNTMSEKIDQLEFRKINDDLKCDVVLRSPNGIEQQYSSGGLSPWQPNN</sequence>
<evidence type="ECO:0000256" key="1">
    <source>
        <dbReference type="SAM" id="SignalP"/>
    </source>
</evidence>
<evidence type="ECO:0000313" key="4">
    <source>
        <dbReference type="Proteomes" id="UP001223336"/>
    </source>
</evidence>